<sequence>MKQKLLIGFTAVSLTFASISHADFTFYSGSSNCEDIPGNWSGSGKASNWLIGECVYNGAGTVGALDSAGNFPIEVNADKRSGSIMCPRHNTTKLRGICVNGTVTIKTEYGNLNGIFSKNSGSANGKLTVSPGMDVDVAIQFKRVG</sequence>
<feature type="signal peptide" evidence="1">
    <location>
        <begin position="1"/>
        <end position="22"/>
    </location>
</feature>
<protein>
    <submittedName>
        <fullName evidence="2">Uncharacterized protein</fullName>
    </submittedName>
</protein>
<keyword evidence="1" id="KW-0732">Signal</keyword>
<feature type="chain" id="PRO_5044583822" evidence="1">
    <location>
        <begin position="23"/>
        <end position="145"/>
    </location>
</feature>
<evidence type="ECO:0000313" key="3">
    <source>
        <dbReference type="EMBL" id="PWY57177.1"/>
    </source>
</evidence>
<organism evidence="2 5">
    <name type="scientific">Legionella qingyii</name>
    <dbReference type="NCBI Taxonomy" id="2184757"/>
    <lineage>
        <taxon>Bacteria</taxon>
        <taxon>Pseudomonadati</taxon>
        <taxon>Pseudomonadota</taxon>
        <taxon>Gammaproteobacteria</taxon>
        <taxon>Legionellales</taxon>
        <taxon>Legionellaceae</taxon>
        <taxon>Legionella</taxon>
    </lineage>
</organism>
<proteinExistence type="predicted"/>
<evidence type="ECO:0000256" key="1">
    <source>
        <dbReference type="SAM" id="SignalP"/>
    </source>
</evidence>
<reference evidence="4 6" key="2">
    <citation type="submission" date="2018-12" db="EMBL/GenBank/DDBJ databases">
        <title>Legionella sp,whole genome shotgun sequence.</title>
        <authorList>
            <person name="Wu H."/>
        </authorList>
    </citation>
    <scope>NUCLEOTIDE SEQUENCE [LARGE SCALE GENOMIC DNA]</scope>
    <source>
        <strain evidence="6">km489</strain>
        <strain evidence="4">Km489</strain>
    </source>
</reference>
<dbReference type="RefSeq" id="WP_110141422.1">
    <property type="nucleotide sequence ID" value="NZ_QHJG01000003.1"/>
</dbReference>
<name>A0A317U6H5_9GAMM</name>
<evidence type="ECO:0000313" key="6">
    <source>
        <dbReference type="Proteomes" id="UP000287374"/>
    </source>
</evidence>
<dbReference type="OrthoDB" id="5636981at2"/>
<evidence type="ECO:0000313" key="2">
    <source>
        <dbReference type="EMBL" id="PWY56466.1"/>
    </source>
</evidence>
<comment type="caution">
    <text evidence="2">The sequence shown here is derived from an EMBL/GenBank/DDBJ whole genome shotgun (WGS) entry which is preliminary data.</text>
</comment>
<evidence type="ECO:0000313" key="5">
    <source>
        <dbReference type="Proteomes" id="UP000247152"/>
    </source>
</evidence>
<keyword evidence="6" id="KW-1185">Reference proteome</keyword>
<evidence type="ECO:0000313" key="4">
    <source>
        <dbReference type="EMBL" id="RUR24984.1"/>
    </source>
</evidence>
<dbReference type="EMBL" id="RZGX01000004">
    <property type="protein sequence ID" value="RUR24984.1"/>
    <property type="molecule type" value="Genomic_DNA"/>
</dbReference>
<gene>
    <name evidence="3" type="ORF">DGG96_02380</name>
    <name evidence="2" type="ORF">DGG96_06810</name>
    <name evidence="4" type="ORF">ELY20_04300</name>
</gene>
<dbReference type="Proteomes" id="UP000287374">
    <property type="component" value="Unassembled WGS sequence"/>
</dbReference>
<dbReference type="EMBL" id="QHJG01000003">
    <property type="protein sequence ID" value="PWY57177.1"/>
    <property type="molecule type" value="Genomic_DNA"/>
</dbReference>
<dbReference type="Proteomes" id="UP000247152">
    <property type="component" value="Unassembled WGS sequence"/>
</dbReference>
<dbReference type="AlphaFoldDB" id="A0A317U6H5"/>
<dbReference type="EMBL" id="QHJG01000008">
    <property type="protein sequence ID" value="PWY56466.1"/>
    <property type="molecule type" value="Genomic_DNA"/>
</dbReference>
<reference evidence="2 5" key="1">
    <citation type="submission" date="2018-05" db="EMBL/GenBank/DDBJ databases">
        <title>Legionella qingyii sp.nov., whole genome shotgun sequence.</title>
        <authorList>
            <person name="Wu H."/>
            <person name="Zhu Q."/>
            <person name="Hu C."/>
        </authorList>
    </citation>
    <scope>NUCLEOTIDE SEQUENCE [LARGE SCALE GENOMIC DNA]</scope>
    <source>
        <strain evidence="2 5">HEB18</strain>
    </source>
</reference>
<accession>A0A317U6H5</accession>